<dbReference type="EMBL" id="RDQL01000024">
    <property type="protein sequence ID" value="RMW95561.1"/>
    <property type="molecule type" value="Genomic_DNA"/>
</dbReference>
<dbReference type="InterPro" id="IPR007607">
    <property type="entry name" value="BacA/B"/>
</dbReference>
<dbReference type="PANTHER" id="PTHR35024">
    <property type="entry name" value="HYPOTHETICAL CYTOSOLIC PROTEIN"/>
    <property type="match status" value="1"/>
</dbReference>
<feature type="region of interest" description="Disordered" evidence="2">
    <location>
        <begin position="146"/>
        <end position="178"/>
    </location>
</feature>
<evidence type="ECO:0000313" key="3">
    <source>
        <dbReference type="EMBL" id="RMW95561.1"/>
    </source>
</evidence>
<name>A0A3M6PZG6_9BURK</name>
<organism evidence="3 4">
    <name type="scientific">Allofranklinella schreckenbergeri</name>
    <dbReference type="NCBI Taxonomy" id="1076744"/>
    <lineage>
        <taxon>Bacteria</taxon>
        <taxon>Pseudomonadati</taxon>
        <taxon>Pseudomonadota</taxon>
        <taxon>Betaproteobacteria</taxon>
        <taxon>Burkholderiales</taxon>
        <taxon>Comamonadaceae</taxon>
        <taxon>Allofranklinella</taxon>
    </lineage>
</organism>
<evidence type="ECO:0000256" key="1">
    <source>
        <dbReference type="ARBA" id="ARBA00044755"/>
    </source>
</evidence>
<dbReference type="RefSeq" id="WP_122254622.1">
    <property type="nucleotide sequence ID" value="NZ_RDQL01000024.1"/>
</dbReference>
<comment type="similarity">
    <text evidence="1">Belongs to the bactofilin family.</text>
</comment>
<reference evidence="3 4" key="1">
    <citation type="submission" date="2018-10" db="EMBL/GenBank/DDBJ databases">
        <title>Comamonadaceae CDC group NO-1 genome sequencing and assembly.</title>
        <authorList>
            <person name="Bernier A.-M."/>
            <person name="Bernard K."/>
        </authorList>
    </citation>
    <scope>NUCLEOTIDE SEQUENCE [LARGE SCALE GENOMIC DNA]</scope>
    <source>
        <strain evidence="3 4">NML161473</strain>
    </source>
</reference>
<comment type="caution">
    <text evidence="3">The sequence shown here is derived from an EMBL/GenBank/DDBJ whole genome shotgun (WGS) entry which is preliminary data.</text>
</comment>
<evidence type="ECO:0000256" key="2">
    <source>
        <dbReference type="SAM" id="MobiDB-lite"/>
    </source>
</evidence>
<feature type="compositionally biased region" description="Basic and acidic residues" evidence="2">
    <location>
        <begin position="169"/>
        <end position="178"/>
    </location>
</feature>
<evidence type="ECO:0000313" key="4">
    <source>
        <dbReference type="Proteomes" id="UP000267035"/>
    </source>
</evidence>
<dbReference type="Pfam" id="PF04519">
    <property type="entry name" value="Bactofilin"/>
    <property type="match status" value="1"/>
</dbReference>
<keyword evidence="4" id="KW-1185">Reference proteome</keyword>
<protein>
    <submittedName>
        <fullName evidence="3">Polymer-forming cytoskeletal protein</fullName>
    </submittedName>
</protein>
<accession>A0A3M6PZG6</accession>
<dbReference type="PANTHER" id="PTHR35024:SF4">
    <property type="entry name" value="POLYMER-FORMING CYTOSKELETAL PROTEIN"/>
    <property type="match status" value="1"/>
</dbReference>
<dbReference type="AlphaFoldDB" id="A0A3M6PZG6"/>
<sequence length="178" mass="18449">MFSKNKQPPIRSLVAHGCHVRGDLSFTDGLGIDGTVEGLIQGAPDAAAQPGKKKSRGTLVFVSEQGRVLGGIRADTVIINGMVEGPVHADRVLELQPKARVSGDVSYRQLEMHQGALISGRMLPLLPTTEAEAPKGAGAAGAITAANAAPNREGKPDNPLQSLDALLDEQSKGSGKAD</sequence>
<gene>
    <name evidence="3" type="ORF">EBQ25_11660</name>
</gene>
<dbReference type="Proteomes" id="UP000267035">
    <property type="component" value="Unassembled WGS sequence"/>
</dbReference>
<proteinExistence type="inferred from homology"/>